<keyword evidence="2" id="KW-1133">Transmembrane helix</keyword>
<feature type="domain" description="Cell envelope-related transcriptional attenuator" evidence="3">
    <location>
        <begin position="119"/>
        <end position="286"/>
    </location>
</feature>
<dbReference type="STRING" id="1797985.A2Y83_01915"/>
<keyword evidence="2" id="KW-0812">Transmembrane</keyword>
<comment type="similarity">
    <text evidence="1">Belongs to the LytR/CpsA/Psr (LCP) family.</text>
</comment>
<name>A0A1F5S1X4_9BACT</name>
<dbReference type="EMBL" id="MFFS01000099">
    <property type="protein sequence ID" value="OGF20291.1"/>
    <property type="molecule type" value="Genomic_DNA"/>
</dbReference>
<protein>
    <recommendedName>
        <fullName evidence="7">Cell envelope-related transcriptional attenuator domain-containing protein</fullName>
    </recommendedName>
</protein>
<dbReference type="AlphaFoldDB" id="A0A1F5S1X4"/>
<dbReference type="Gene3D" id="3.40.630.190">
    <property type="entry name" value="LCP protein"/>
    <property type="match status" value="1"/>
</dbReference>
<dbReference type="Proteomes" id="UP000178323">
    <property type="component" value="Unassembled WGS sequence"/>
</dbReference>
<feature type="domain" description="LytR/CpsA/Psr regulator C-terminal" evidence="4">
    <location>
        <begin position="398"/>
        <end position="487"/>
    </location>
</feature>
<dbReference type="Pfam" id="PF03816">
    <property type="entry name" value="LytR_cpsA_psr"/>
    <property type="match status" value="1"/>
</dbReference>
<dbReference type="Gene3D" id="3.30.70.2390">
    <property type="match status" value="1"/>
</dbReference>
<evidence type="ECO:0000313" key="5">
    <source>
        <dbReference type="EMBL" id="OGF20291.1"/>
    </source>
</evidence>
<evidence type="ECO:0000313" key="6">
    <source>
        <dbReference type="Proteomes" id="UP000178323"/>
    </source>
</evidence>
<evidence type="ECO:0000256" key="2">
    <source>
        <dbReference type="SAM" id="Phobius"/>
    </source>
</evidence>
<dbReference type="PANTHER" id="PTHR33392">
    <property type="entry name" value="POLYISOPRENYL-TEICHOIC ACID--PEPTIDOGLYCAN TEICHOIC ACID TRANSFERASE TAGU"/>
    <property type="match status" value="1"/>
</dbReference>
<sequence length="489" mass="54618">MNDYINFLNEDELFKKKLRRKKIWKSSVTIIAVLATLTTIYSLNILIIKSSSAKSEAFAETSDSFVSRLLSPFKKINILDQLGDLIDFNGDSLEGETGDRINFLLFGIGGKNHEAGELTDTIILASLKPSTMEAGLISIPRDLLVPINGYGWYKINSANAFGEMREEGGGIRLAKETIENITGQNIHYYIKVDFAGFEKFIDILGGVCIDIENDLDDYQYPIRGKENDYPISSRYEYLHIEEGWQCMDGSLALKYARSRHAVGHEGSDFARAKRQQNLIGAAKEKAVSYKTFLNPQKIIQILNNLNENIKTNLTVSEIARLMKMSKDMDMKKVAMRVLDNSIEGPLMDNLIEMEEGGNMYALTTRSGDFSEIKKIAENIFIEARVKGIMASASDEHAKVEILNGTKIPGWAYQTSLELRNARIEIVKVGNAAAQNRKKTVIYAPMPDDFAQTLKLLSEKLNAEVTYGFPEGTDSASTTADIIIILGKEE</sequence>
<organism evidence="5 6">
    <name type="scientific">Candidatus Falkowbacteria bacterium RBG_13_39_14</name>
    <dbReference type="NCBI Taxonomy" id="1797985"/>
    <lineage>
        <taxon>Bacteria</taxon>
        <taxon>Candidatus Falkowiibacteriota</taxon>
    </lineage>
</organism>
<accession>A0A1F5S1X4</accession>
<dbReference type="PANTHER" id="PTHR33392:SF6">
    <property type="entry name" value="POLYISOPRENYL-TEICHOIC ACID--PEPTIDOGLYCAN TEICHOIC ACID TRANSFERASE TAGU"/>
    <property type="match status" value="1"/>
</dbReference>
<dbReference type="Pfam" id="PF13399">
    <property type="entry name" value="LytR_C"/>
    <property type="match status" value="1"/>
</dbReference>
<dbReference type="NCBIfam" id="TIGR00350">
    <property type="entry name" value="lytR_cpsA_psr"/>
    <property type="match status" value="1"/>
</dbReference>
<gene>
    <name evidence="5" type="ORF">A2Y83_01915</name>
</gene>
<evidence type="ECO:0000259" key="3">
    <source>
        <dbReference type="Pfam" id="PF03816"/>
    </source>
</evidence>
<reference evidence="5 6" key="1">
    <citation type="journal article" date="2016" name="Nat. Commun.">
        <title>Thousands of microbial genomes shed light on interconnected biogeochemical processes in an aquifer system.</title>
        <authorList>
            <person name="Anantharaman K."/>
            <person name="Brown C.T."/>
            <person name="Hug L.A."/>
            <person name="Sharon I."/>
            <person name="Castelle C.J."/>
            <person name="Probst A.J."/>
            <person name="Thomas B.C."/>
            <person name="Singh A."/>
            <person name="Wilkins M.J."/>
            <person name="Karaoz U."/>
            <person name="Brodie E.L."/>
            <person name="Williams K.H."/>
            <person name="Hubbard S.S."/>
            <person name="Banfield J.F."/>
        </authorList>
    </citation>
    <scope>NUCLEOTIDE SEQUENCE [LARGE SCALE GENOMIC DNA]</scope>
</reference>
<proteinExistence type="inferred from homology"/>
<evidence type="ECO:0000259" key="4">
    <source>
        <dbReference type="Pfam" id="PF13399"/>
    </source>
</evidence>
<feature type="transmembrane region" description="Helical" evidence="2">
    <location>
        <begin position="23"/>
        <end position="47"/>
    </location>
</feature>
<dbReference type="InterPro" id="IPR027381">
    <property type="entry name" value="LytR/CpsA/Psr_C"/>
</dbReference>
<dbReference type="InterPro" id="IPR004474">
    <property type="entry name" value="LytR_CpsA_psr"/>
</dbReference>
<keyword evidence="2" id="KW-0472">Membrane</keyword>
<dbReference type="InterPro" id="IPR050922">
    <property type="entry name" value="LytR/CpsA/Psr_CW_biosynth"/>
</dbReference>
<comment type="caution">
    <text evidence="5">The sequence shown here is derived from an EMBL/GenBank/DDBJ whole genome shotgun (WGS) entry which is preliminary data.</text>
</comment>
<evidence type="ECO:0000256" key="1">
    <source>
        <dbReference type="ARBA" id="ARBA00006068"/>
    </source>
</evidence>
<evidence type="ECO:0008006" key="7">
    <source>
        <dbReference type="Google" id="ProtNLM"/>
    </source>
</evidence>